<comment type="caution">
    <text evidence="2">The sequence shown here is derived from an EMBL/GenBank/DDBJ whole genome shotgun (WGS) entry which is preliminary data.</text>
</comment>
<reference evidence="2 3" key="1">
    <citation type="submission" date="2024-09" db="EMBL/GenBank/DDBJ databases">
        <authorList>
            <person name="Sun Q."/>
            <person name="Mori K."/>
        </authorList>
    </citation>
    <scope>NUCLEOTIDE SEQUENCE [LARGE SCALE GENOMIC DNA]</scope>
    <source>
        <strain evidence="2 3">CCM 7650</strain>
    </source>
</reference>
<dbReference type="InterPro" id="IPR001173">
    <property type="entry name" value="Glyco_trans_2-like"/>
</dbReference>
<keyword evidence="3" id="KW-1185">Reference proteome</keyword>
<sequence length="230" mass="25338">MSKNIIIDVLIPAYNEEGSIGKVVKDIPSVVRNVVVVNNNSTDNTAKVAQEAGAIVLDEPQMGYGKACLTGMAYLSSLSTPPQILVFLDGDYSDYPGQLLDVIAPILKDDFDMVIGSRALGNRERGSMTLPQVFGNWLSTTLMGWIYNVNYSDLGPFRAIKWDKLVGLGMVDQNYGWTIEMQIKAAKSGLKTTEVPVDYRKRIGVSKVSGTVKGVFGAGYKILWTIWKYW</sequence>
<organism evidence="2 3">
    <name type="scientific">Fontibacter flavus</name>
    <dbReference type="NCBI Taxonomy" id="654838"/>
    <lineage>
        <taxon>Bacteria</taxon>
        <taxon>Pseudomonadati</taxon>
        <taxon>Bacteroidota</taxon>
        <taxon>Cytophagia</taxon>
        <taxon>Cytophagales</taxon>
        <taxon>Cyclobacteriaceae</taxon>
        <taxon>Fontibacter</taxon>
    </lineage>
</organism>
<dbReference type="CDD" id="cd04179">
    <property type="entry name" value="DPM_DPG-synthase_like"/>
    <property type="match status" value="1"/>
</dbReference>
<dbReference type="PANTHER" id="PTHR48090">
    <property type="entry name" value="UNDECAPRENYL-PHOSPHATE 4-DEOXY-4-FORMAMIDO-L-ARABINOSE TRANSFERASE-RELATED"/>
    <property type="match status" value="1"/>
</dbReference>
<dbReference type="Pfam" id="PF00535">
    <property type="entry name" value="Glycos_transf_2"/>
    <property type="match status" value="1"/>
</dbReference>
<gene>
    <name evidence="2" type="ORF">ACFFIP_18340</name>
</gene>
<protein>
    <submittedName>
        <fullName evidence="2">Glycosyltransferase family 2 protein</fullName>
    </submittedName>
</protein>
<dbReference type="EMBL" id="JBHLWI010000083">
    <property type="protein sequence ID" value="MFC0264652.1"/>
    <property type="molecule type" value="Genomic_DNA"/>
</dbReference>
<feature type="domain" description="Glycosyltransferase 2-like" evidence="1">
    <location>
        <begin position="9"/>
        <end position="138"/>
    </location>
</feature>
<dbReference type="RefSeq" id="WP_382389225.1">
    <property type="nucleotide sequence ID" value="NZ_JBHLWI010000083.1"/>
</dbReference>
<proteinExistence type="predicted"/>
<dbReference type="InterPro" id="IPR050256">
    <property type="entry name" value="Glycosyltransferase_2"/>
</dbReference>
<dbReference type="SUPFAM" id="SSF53448">
    <property type="entry name" value="Nucleotide-diphospho-sugar transferases"/>
    <property type="match status" value="1"/>
</dbReference>
<accession>A0ABV6FXP3</accession>
<dbReference type="Gene3D" id="3.90.550.10">
    <property type="entry name" value="Spore Coat Polysaccharide Biosynthesis Protein SpsA, Chain A"/>
    <property type="match status" value="1"/>
</dbReference>
<evidence type="ECO:0000259" key="1">
    <source>
        <dbReference type="Pfam" id="PF00535"/>
    </source>
</evidence>
<evidence type="ECO:0000313" key="2">
    <source>
        <dbReference type="EMBL" id="MFC0264652.1"/>
    </source>
</evidence>
<dbReference type="Proteomes" id="UP001589797">
    <property type="component" value="Unassembled WGS sequence"/>
</dbReference>
<evidence type="ECO:0000313" key="3">
    <source>
        <dbReference type="Proteomes" id="UP001589797"/>
    </source>
</evidence>
<dbReference type="PANTHER" id="PTHR48090:SF7">
    <property type="entry name" value="RFBJ PROTEIN"/>
    <property type="match status" value="1"/>
</dbReference>
<name>A0ABV6FXP3_9BACT</name>
<dbReference type="InterPro" id="IPR029044">
    <property type="entry name" value="Nucleotide-diphossugar_trans"/>
</dbReference>